<feature type="region of interest" description="Disordered" evidence="1">
    <location>
        <begin position="161"/>
        <end position="219"/>
    </location>
</feature>
<evidence type="ECO:0000313" key="2">
    <source>
        <dbReference type="EMBL" id="VVC92833.1"/>
    </source>
</evidence>
<gene>
    <name evidence="2" type="ORF">LSINAPIS_LOCUS5184</name>
</gene>
<name>A0A5E4Q3M9_9NEOP</name>
<protein>
    <submittedName>
        <fullName evidence="2">Uncharacterized protein</fullName>
    </submittedName>
</protein>
<evidence type="ECO:0000256" key="1">
    <source>
        <dbReference type="SAM" id="MobiDB-lite"/>
    </source>
</evidence>
<dbReference type="PANTHER" id="PTHR10773">
    <property type="entry name" value="DNA-DIRECTED RNA POLYMERASES I, II, AND III SUBUNIT RPABC2"/>
    <property type="match status" value="1"/>
</dbReference>
<feature type="compositionally biased region" description="Basic and acidic residues" evidence="1">
    <location>
        <begin position="186"/>
        <end position="200"/>
    </location>
</feature>
<organism evidence="2 3">
    <name type="scientific">Leptidea sinapis</name>
    <dbReference type="NCBI Taxonomy" id="189913"/>
    <lineage>
        <taxon>Eukaryota</taxon>
        <taxon>Metazoa</taxon>
        <taxon>Ecdysozoa</taxon>
        <taxon>Arthropoda</taxon>
        <taxon>Hexapoda</taxon>
        <taxon>Insecta</taxon>
        <taxon>Pterygota</taxon>
        <taxon>Neoptera</taxon>
        <taxon>Endopterygota</taxon>
        <taxon>Lepidoptera</taxon>
        <taxon>Glossata</taxon>
        <taxon>Ditrysia</taxon>
        <taxon>Papilionoidea</taxon>
        <taxon>Pieridae</taxon>
        <taxon>Dismorphiinae</taxon>
        <taxon>Leptidea</taxon>
    </lineage>
</organism>
<accession>A0A5E4Q3M9</accession>
<feature type="non-terminal residue" evidence="2">
    <location>
        <position position="219"/>
    </location>
</feature>
<feature type="compositionally biased region" description="Basic residues" evidence="1">
    <location>
        <begin position="201"/>
        <end position="219"/>
    </location>
</feature>
<reference evidence="2 3" key="1">
    <citation type="submission" date="2017-07" db="EMBL/GenBank/DDBJ databases">
        <authorList>
            <person name="Talla V."/>
            <person name="Backstrom N."/>
        </authorList>
    </citation>
    <scope>NUCLEOTIDE SEQUENCE [LARGE SCALE GENOMIC DNA]</scope>
</reference>
<dbReference type="EMBL" id="FZQP02001437">
    <property type="protein sequence ID" value="VVC92833.1"/>
    <property type="molecule type" value="Genomic_DNA"/>
</dbReference>
<evidence type="ECO:0000313" key="3">
    <source>
        <dbReference type="Proteomes" id="UP000324832"/>
    </source>
</evidence>
<dbReference type="PANTHER" id="PTHR10773:SF19">
    <property type="match status" value="1"/>
</dbReference>
<dbReference type="AlphaFoldDB" id="A0A5E4Q3M9"/>
<proteinExistence type="predicted"/>
<dbReference type="Proteomes" id="UP000324832">
    <property type="component" value="Unassembled WGS sequence"/>
</dbReference>
<sequence length="219" mass="25065">MWKSKVAKVLRNSGKAYQSLSKLKIRMPERKVGPPCGEKCRLKCKEKIDEISRQHIFDAVWGLSNLDRQREFVVRHSQKIKPKYRYSSTQDFRALNTAFYFDVNGSKIRPSTSSDSFPSILLNTQPLMSSNPQQPTTHDAMIDTGDTLVDPQEVFSPEVVRPLPKAGPRKSIANRKRRKTAILTDTPEKENLRKEQDIAKNKKTKGVNKKAKVNKKVEQ</sequence>
<keyword evidence="3" id="KW-1185">Reference proteome</keyword>